<feature type="transmembrane region" description="Helical" evidence="1">
    <location>
        <begin position="147"/>
        <end position="165"/>
    </location>
</feature>
<dbReference type="EMBL" id="DUGC01000118">
    <property type="protein sequence ID" value="HIH10511.1"/>
    <property type="molecule type" value="Genomic_DNA"/>
</dbReference>
<evidence type="ECO:0000313" key="4">
    <source>
        <dbReference type="Proteomes" id="UP000565078"/>
    </source>
</evidence>
<feature type="transmembrane region" description="Helical" evidence="1">
    <location>
        <begin position="37"/>
        <end position="57"/>
    </location>
</feature>
<evidence type="ECO:0000313" key="3">
    <source>
        <dbReference type="EMBL" id="HIH10511.1"/>
    </source>
</evidence>
<evidence type="ECO:0000259" key="2">
    <source>
        <dbReference type="Pfam" id="PF02517"/>
    </source>
</evidence>
<accession>A0A7J4IY98</accession>
<dbReference type="AlphaFoldDB" id="A0A7J4IY98"/>
<organism evidence="3 4">
    <name type="scientific">Candidatus Iainarchaeum sp</name>
    <dbReference type="NCBI Taxonomy" id="3101447"/>
    <lineage>
        <taxon>Archaea</taxon>
        <taxon>Candidatus Iainarchaeota</taxon>
        <taxon>Candidatus Iainarchaeia</taxon>
        <taxon>Candidatus Iainarchaeales</taxon>
        <taxon>Candidatus Iainarchaeaceae</taxon>
        <taxon>Candidatus Iainarchaeum</taxon>
    </lineage>
</organism>
<dbReference type="GO" id="GO:0004175">
    <property type="term" value="F:endopeptidase activity"/>
    <property type="evidence" value="ECO:0007669"/>
    <property type="project" value="UniProtKB-ARBA"/>
</dbReference>
<keyword evidence="3" id="KW-0378">Hydrolase</keyword>
<sequence length="167" mass="18192">MLLIIPLAVIVFIERRPLVLSGLGFQSRGVVNDSLLTLKIFAALVIFSVLFSIALSFSGINDIGKVEDAVGAIFSYSPLWLMYFMVVRVFAEEFFFRAFLVPRIGVMGSSIAFAIAHLGYGSVAEVLGALVLGAILAIAYKENRQIVPNYMAHLLYNVVALAAFLQA</sequence>
<keyword evidence="3" id="KW-0645">Protease</keyword>
<dbReference type="GO" id="GO:0006508">
    <property type="term" value="P:proteolysis"/>
    <property type="evidence" value="ECO:0007669"/>
    <property type="project" value="UniProtKB-KW"/>
</dbReference>
<feature type="transmembrane region" description="Helical" evidence="1">
    <location>
        <begin position="111"/>
        <end position="140"/>
    </location>
</feature>
<dbReference type="Proteomes" id="UP000565078">
    <property type="component" value="Unassembled WGS sequence"/>
</dbReference>
<keyword evidence="1" id="KW-0472">Membrane</keyword>
<dbReference type="InterPro" id="IPR003675">
    <property type="entry name" value="Rce1/LyrA-like_dom"/>
</dbReference>
<comment type="caution">
    <text evidence="3">The sequence shown here is derived from an EMBL/GenBank/DDBJ whole genome shotgun (WGS) entry which is preliminary data.</text>
</comment>
<dbReference type="GO" id="GO:0080120">
    <property type="term" value="P:CAAX-box protein maturation"/>
    <property type="evidence" value="ECO:0007669"/>
    <property type="project" value="UniProtKB-ARBA"/>
</dbReference>
<proteinExistence type="predicted"/>
<feature type="domain" description="CAAX prenyl protease 2/Lysostaphin resistance protein A-like" evidence="2">
    <location>
        <begin position="78"/>
        <end position="159"/>
    </location>
</feature>
<reference evidence="4" key="1">
    <citation type="journal article" date="2020" name="bioRxiv">
        <title>A rank-normalized archaeal taxonomy based on genome phylogeny resolves widespread incomplete and uneven classifications.</title>
        <authorList>
            <person name="Rinke C."/>
            <person name="Chuvochina M."/>
            <person name="Mussig A.J."/>
            <person name="Chaumeil P.-A."/>
            <person name="Waite D.W."/>
            <person name="Whitman W.B."/>
            <person name="Parks D.H."/>
            <person name="Hugenholtz P."/>
        </authorList>
    </citation>
    <scope>NUCLEOTIDE SEQUENCE [LARGE SCALE GENOMIC DNA]</scope>
</reference>
<keyword evidence="3" id="KW-0482">Metalloprotease</keyword>
<dbReference type="Pfam" id="PF02517">
    <property type="entry name" value="Rce1-like"/>
    <property type="match status" value="1"/>
</dbReference>
<name>A0A7J4IY98_9ARCH</name>
<gene>
    <name evidence="3" type="ORF">HA254_07650</name>
</gene>
<keyword evidence="1" id="KW-0812">Transmembrane</keyword>
<evidence type="ECO:0000256" key="1">
    <source>
        <dbReference type="SAM" id="Phobius"/>
    </source>
</evidence>
<keyword evidence="1" id="KW-1133">Transmembrane helix</keyword>
<feature type="transmembrane region" description="Helical" evidence="1">
    <location>
        <begin position="69"/>
        <end position="91"/>
    </location>
</feature>
<dbReference type="GO" id="GO:0008237">
    <property type="term" value="F:metallopeptidase activity"/>
    <property type="evidence" value="ECO:0007669"/>
    <property type="project" value="UniProtKB-KW"/>
</dbReference>
<protein>
    <submittedName>
        <fullName evidence="3">CPBP family intramembrane metalloprotease</fullName>
    </submittedName>
</protein>